<evidence type="ECO:0000256" key="3">
    <source>
        <dbReference type="ARBA" id="ARBA00023125"/>
    </source>
</evidence>
<keyword evidence="3" id="KW-0238">DNA-binding</keyword>
<dbReference type="Pfam" id="PF03466">
    <property type="entry name" value="LysR_substrate"/>
    <property type="match status" value="1"/>
</dbReference>
<dbReference type="EMBL" id="BJYR01000046">
    <property type="protein sequence ID" value="GEO02299.1"/>
    <property type="molecule type" value="Genomic_DNA"/>
</dbReference>
<dbReference type="PROSITE" id="PS50931">
    <property type="entry name" value="HTH_LYSR"/>
    <property type="match status" value="1"/>
</dbReference>
<evidence type="ECO:0000256" key="4">
    <source>
        <dbReference type="ARBA" id="ARBA00023163"/>
    </source>
</evidence>
<dbReference type="OrthoDB" id="9786526at2"/>
<dbReference type="Gene3D" id="3.40.190.290">
    <property type="match status" value="1"/>
</dbReference>
<accession>A0A512ARG9</accession>
<evidence type="ECO:0000256" key="2">
    <source>
        <dbReference type="ARBA" id="ARBA00023015"/>
    </source>
</evidence>
<dbReference type="GO" id="GO:0003700">
    <property type="term" value="F:DNA-binding transcription factor activity"/>
    <property type="evidence" value="ECO:0007669"/>
    <property type="project" value="InterPro"/>
</dbReference>
<reference evidence="6 7" key="1">
    <citation type="submission" date="2019-07" db="EMBL/GenBank/DDBJ databases">
        <title>Whole genome shotgun sequence of Novosphingobium sediminis NBRC 106119.</title>
        <authorList>
            <person name="Hosoyama A."/>
            <person name="Uohara A."/>
            <person name="Ohji S."/>
            <person name="Ichikawa N."/>
        </authorList>
    </citation>
    <scope>NUCLEOTIDE SEQUENCE [LARGE SCALE GENOMIC DNA]</scope>
    <source>
        <strain evidence="6 7">NBRC 106119</strain>
    </source>
</reference>
<dbReference type="InterPro" id="IPR000847">
    <property type="entry name" value="LysR_HTH_N"/>
</dbReference>
<proteinExistence type="inferred from homology"/>
<dbReference type="Gene3D" id="1.10.10.10">
    <property type="entry name" value="Winged helix-like DNA-binding domain superfamily/Winged helix DNA-binding domain"/>
    <property type="match status" value="1"/>
</dbReference>
<dbReference type="AlphaFoldDB" id="A0A512ARG9"/>
<dbReference type="SUPFAM" id="SSF46785">
    <property type="entry name" value="Winged helix' DNA-binding domain"/>
    <property type="match status" value="1"/>
</dbReference>
<dbReference type="GO" id="GO:0003677">
    <property type="term" value="F:DNA binding"/>
    <property type="evidence" value="ECO:0007669"/>
    <property type="project" value="UniProtKB-KW"/>
</dbReference>
<dbReference type="PANTHER" id="PTHR30537:SF5">
    <property type="entry name" value="HTH-TYPE TRANSCRIPTIONAL ACTIVATOR TTDR-RELATED"/>
    <property type="match status" value="1"/>
</dbReference>
<dbReference type="SUPFAM" id="SSF53850">
    <property type="entry name" value="Periplasmic binding protein-like II"/>
    <property type="match status" value="1"/>
</dbReference>
<dbReference type="PANTHER" id="PTHR30537">
    <property type="entry name" value="HTH-TYPE TRANSCRIPTIONAL REGULATOR"/>
    <property type="match status" value="1"/>
</dbReference>
<comment type="similarity">
    <text evidence="1">Belongs to the LysR transcriptional regulatory family.</text>
</comment>
<evidence type="ECO:0000313" key="6">
    <source>
        <dbReference type="EMBL" id="GEO02299.1"/>
    </source>
</evidence>
<evidence type="ECO:0000313" key="7">
    <source>
        <dbReference type="Proteomes" id="UP000321464"/>
    </source>
</evidence>
<name>A0A512ARG9_9SPHN</name>
<sequence>MNTDDVSLGALRCFVDVATEGSFAAVARRRLVDPSIVSRTIAGLERELGFRLFDRTTRRLNLTEAGAIYLQRAGTLVAELDAARAAASDVLTEPSGLVRITASTAFGTHWLTPRLHRFMQLYPEISVEAMLTDAVVDIAAERIDLALRLAVRPSGDLVATRLMTTRYRVVASADWLARSGNLAAPEDLAAMSCLLLTLPGYRSQWSFRRGGEVRRVLVHGRLAISSPPAIRRAASDGMGPALLADWMVSEDLASGALVDMLPEWEATAADFDTAAWILYPSSAYVPRKVRVLVDWLKQSV</sequence>
<keyword evidence="4" id="KW-0804">Transcription</keyword>
<dbReference type="InterPro" id="IPR036390">
    <property type="entry name" value="WH_DNA-bd_sf"/>
</dbReference>
<keyword evidence="2" id="KW-0805">Transcription regulation</keyword>
<dbReference type="CDD" id="cd08422">
    <property type="entry name" value="PBP2_CrgA_like"/>
    <property type="match status" value="1"/>
</dbReference>
<dbReference type="Proteomes" id="UP000321464">
    <property type="component" value="Unassembled WGS sequence"/>
</dbReference>
<evidence type="ECO:0000259" key="5">
    <source>
        <dbReference type="PROSITE" id="PS50931"/>
    </source>
</evidence>
<dbReference type="FunFam" id="1.10.10.10:FF:000001">
    <property type="entry name" value="LysR family transcriptional regulator"/>
    <property type="match status" value="1"/>
</dbReference>
<feature type="domain" description="HTH lysR-type" evidence="5">
    <location>
        <begin position="6"/>
        <end position="63"/>
    </location>
</feature>
<gene>
    <name evidence="6" type="ORF">NSE01_41310</name>
</gene>
<protein>
    <submittedName>
        <fullName evidence="6">LysR family transcriptional regulator</fullName>
    </submittedName>
</protein>
<comment type="caution">
    <text evidence="6">The sequence shown here is derived from an EMBL/GenBank/DDBJ whole genome shotgun (WGS) entry which is preliminary data.</text>
</comment>
<dbReference type="Pfam" id="PF00126">
    <property type="entry name" value="HTH_1"/>
    <property type="match status" value="1"/>
</dbReference>
<dbReference type="RefSeq" id="WP_066652292.1">
    <property type="nucleotide sequence ID" value="NZ_BJYR01000046.1"/>
</dbReference>
<dbReference type="InterPro" id="IPR005119">
    <property type="entry name" value="LysR_subst-bd"/>
</dbReference>
<organism evidence="6 7">
    <name type="scientific">Novosphingobium sediminis</name>
    <dbReference type="NCBI Taxonomy" id="707214"/>
    <lineage>
        <taxon>Bacteria</taxon>
        <taxon>Pseudomonadati</taxon>
        <taxon>Pseudomonadota</taxon>
        <taxon>Alphaproteobacteria</taxon>
        <taxon>Sphingomonadales</taxon>
        <taxon>Sphingomonadaceae</taxon>
        <taxon>Novosphingobium</taxon>
    </lineage>
</organism>
<keyword evidence="7" id="KW-1185">Reference proteome</keyword>
<evidence type="ECO:0000256" key="1">
    <source>
        <dbReference type="ARBA" id="ARBA00009437"/>
    </source>
</evidence>
<dbReference type="InterPro" id="IPR058163">
    <property type="entry name" value="LysR-type_TF_proteobact-type"/>
</dbReference>
<dbReference type="InterPro" id="IPR036388">
    <property type="entry name" value="WH-like_DNA-bd_sf"/>
</dbReference>